<evidence type="ECO:0000259" key="9">
    <source>
        <dbReference type="Pfam" id="PF00176"/>
    </source>
</evidence>
<feature type="compositionally biased region" description="Acidic residues" evidence="8">
    <location>
        <begin position="410"/>
        <end position="424"/>
    </location>
</feature>
<dbReference type="AlphaFoldDB" id="A0A3M7SG14"/>
<sequence length="635" mass="72409">SSEPANLVQVNSETNLGPISPRSPSIISQKYNLVEENPLLTEEEALAKLMQMAKEDGFPIDHLNDDSFQQEELDLTLQPDDQDTSPKQVKECSVKIDRIDLDLLKKHKISSTTLDFLAEKKILTESLAIERLCKLNFGKVSNSARKRTTSRRKSLRPRKNAPSVTSFSDTDSEPVDTENSDFTAEKTDDEYRDKLVDMMHSDNFEITEDDSESMLSSDSEDKCAARKQNKWTSEDFSDSSKTSVCPSEASDVKLIESVAHEYRDSKQTPGYPKQNFDMPNLNLSDEEKENKIPGNEESEEEIRPRPTRRSKRLSSECSEEREMSREEDALEMELSKKSTHLKGILGGELQNEILDQDKEDLISLENDSASSDEIKPIIKKRKRPIGNSDSESSIKSKLRSRSVVKKESKCDEDDEESSESDDSDIQSVHSSEEESPTKQETRHKLRNIIHDGKLTKETQDAIQTERERKKRIEEKRALEASIAKDNENDLYLDVDQASKKMLVKVDGAISKKLKPHQIEGIKFMWDSCFESCEMIKNGHKGSGCLLAHCMGLGKTFQVIALVHTLLTNRDLTKCKRVLVLLPVNVLTNWKNEFRKWTRPCQKQITVYLLPNEKGFSSDLARARFNEIESWHRRGI</sequence>
<dbReference type="EMBL" id="REGN01001411">
    <property type="protein sequence ID" value="RNA34804.1"/>
    <property type="molecule type" value="Genomic_DNA"/>
</dbReference>
<feature type="compositionally biased region" description="Acidic residues" evidence="8">
    <location>
        <begin position="170"/>
        <end position="179"/>
    </location>
</feature>
<dbReference type="Pfam" id="PF00176">
    <property type="entry name" value="SNF2-rel_dom"/>
    <property type="match status" value="1"/>
</dbReference>
<keyword evidence="4" id="KW-0347">Helicase</keyword>
<evidence type="ECO:0000256" key="2">
    <source>
        <dbReference type="ARBA" id="ARBA00007025"/>
    </source>
</evidence>
<reference evidence="10 11" key="1">
    <citation type="journal article" date="2018" name="Sci. Rep.">
        <title>Genomic signatures of local adaptation to the degree of environmental predictability in rotifers.</title>
        <authorList>
            <person name="Franch-Gras L."/>
            <person name="Hahn C."/>
            <person name="Garcia-Roger E.M."/>
            <person name="Carmona M.J."/>
            <person name="Serra M."/>
            <person name="Gomez A."/>
        </authorList>
    </citation>
    <scope>NUCLEOTIDE SEQUENCE [LARGE SCALE GENOMIC DNA]</scope>
    <source>
        <strain evidence="10">HYR1</strain>
    </source>
</reference>
<dbReference type="PANTHER" id="PTHR45797">
    <property type="entry name" value="RAD54-LIKE"/>
    <property type="match status" value="1"/>
</dbReference>
<dbReference type="InterPro" id="IPR038718">
    <property type="entry name" value="SNF2-like_sf"/>
</dbReference>
<feature type="region of interest" description="Disordered" evidence="8">
    <location>
        <begin position="1"/>
        <end position="22"/>
    </location>
</feature>
<feature type="compositionally biased region" description="Basic and acidic residues" evidence="8">
    <location>
        <begin position="430"/>
        <end position="448"/>
    </location>
</feature>
<gene>
    <name evidence="10" type="ORF">BpHYR1_042894</name>
</gene>
<comment type="subcellular location">
    <subcellularLocation>
        <location evidence="1">Nucleus</location>
    </subcellularLocation>
</comment>
<feature type="compositionally biased region" description="Basic residues" evidence="8">
    <location>
        <begin position="144"/>
        <end position="159"/>
    </location>
</feature>
<feature type="compositionally biased region" description="Polar residues" evidence="8">
    <location>
        <begin position="1"/>
        <end position="17"/>
    </location>
</feature>
<evidence type="ECO:0000256" key="1">
    <source>
        <dbReference type="ARBA" id="ARBA00004123"/>
    </source>
</evidence>
<feature type="compositionally biased region" description="Basic and acidic residues" evidence="8">
    <location>
        <begin position="318"/>
        <end position="327"/>
    </location>
</feature>
<dbReference type="Gene3D" id="3.40.50.10810">
    <property type="entry name" value="Tandem AAA-ATPase domain"/>
    <property type="match status" value="1"/>
</dbReference>
<dbReference type="InterPro" id="IPR000330">
    <property type="entry name" value="SNF2_N"/>
</dbReference>
<dbReference type="OrthoDB" id="2020972at2759"/>
<dbReference type="GO" id="GO:0003677">
    <property type="term" value="F:DNA binding"/>
    <property type="evidence" value="ECO:0007669"/>
    <property type="project" value="UniProtKB-KW"/>
</dbReference>
<proteinExistence type="inferred from homology"/>
<dbReference type="GO" id="GO:0004386">
    <property type="term" value="F:helicase activity"/>
    <property type="evidence" value="ECO:0007669"/>
    <property type="project" value="UniProtKB-KW"/>
</dbReference>
<dbReference type="GO" id="GO:0005524">
    <property type="term" value="F:ATP binding"/>
    <property type="evidence" value="ECO:0007669"/>
    <property type="project" value="UniProtKB-KW"/>
</dbReference>
<feature type="region of interest" description="Disordered" evidence="8">
    <location>
        <begin position="144"/>
        <end position="190"/>
    </location>
</feature>
<name>A0A3M7SG14_BRAPC</name>
<organism evidence="10 11">
    <name type="scientific">Brachionus plicatilis</name>
    <name type="common">Marine rotifer</name>
    <name type="synonym">Brachionus muelleri</name>
    <dbReference type="NCBI Taxonomy" id="10195"/>
    <lineage>
        <taxon>Eukaryota</taxon>
        <taxon>Metazoa</taxon>
        <taxon>Spiralia</taxon>
        <taxon>Gnathifera</taxon>
        <taxon>Rotifera</taxon>
        <taxon>Eurotatoria</taxon>
        <taxon>Monogononta</taxon>
        <taxon>Pseudotrocha</taxon>
        <taxon>Ploima</taxon>
        <taxon>Brachionidae</taxon>
        <taxon>Brachionus</taxon>
    </lineage>
</organism>
<dbReference type="GO" id="GO:0005634">
    <property type="term" value="C:nucleus"/>
    <property type="evidence" value="ECO:0007669"/>
    <property type="project" value="UniProtKB-SubCell"/>
</dbReference>
<feature type="region of interest" description="Disordered" evidence="8">
    <location>
        <begin position="261"/>
        <end position="334"/>
    </location>
</feature>
<dbReference type="SUPFAM" id="SSF52540">
    <property type="entry name" value="P-loop containing nucleoside triphosphate hydrolases"/>
    <property type="match status" value="1"/>
</dbReference>
<dbReference type="InterPro" id="IPR027417">
    <property type="entry name" value="P-loop_NTPase"/>
</dbReference>
<dbReference type="PANTHER" id="PTHR45797:SF3">
    <property type="entry name" value="TRANSCRIPTIONAL REGULATOR ATRX HOMOLOG"/>
    <property type="match status" value="1"/>
</dbReference>
<keyword evidence="11" id="KW-1185">Reference proteome</keyword>
<keyword evidence="7" id="KW-0539">Nucleus</keyword>
<evidence type="ECO:0000313" key="10">
    <source>
        <dbReference type="EMBL" id="RNA34804.1"/>
    </source>
</evidence>
<evidence type="ECO:0000256" key="8">
    <source>
        <dbReference type="SAM" id="MobiDB-lite"/>
    </source>
</evidence>
<comment type="similarity">
    <text evidence="2">Belongs to the SNF2/RAD54 helicase family.</text>
</comment>
<evidence type="ECO:0000256" key="4">
    <source>
        <dbReference type="ARBA" id="ARBA00022806"/>
    </source>
</evidence>
<evidence type="ECO:0000256" key="3">
    <source>
        <dbReference type="ARBA" id="ARBA00022741"/>
    </source>
</evidence>
<keyword evidence="6" id="KW-0238">DNA-binding</keyword>
<evidence type="ECO:0000256" key="5">
    <source>
        <dbReference type="ARBA" id="ARBA00022840"/>
    </source>
</evidence>
<dbReference type="GO" id="GO:0016887">
    <property type="term" value="F:ATP hydrolysis activity"/>
    <property type="evidence" value="ECO:0007669"/>
    <property type="project" value="InterPro"/>
</dbReference>
<keyword evidence="3" id="KW-0547">Nucleotide-binding</keyword>
<evidence type="ECO:0000313" key="11">
    <source>
        <dbReference type="Proteomes" id="UP000276133"/>
    </source>
</evidence>
<feature type="domain" description="SNF2 N-terminal" evidence="9">
    <location>
        <begin position="516"/>
        <end position="609"/>
    </location>
</feature>
<evidence type="ECO:0000256" key="6">
    <source>
        <dbReference type="ARBA" id="ARBA00023125"/>
    </source>
</evidence>
<evidence type="ECO:0000256" key="7">
    <source>
        <dbReference type="ARBA" id="ARBA00023242"/>
    </source>
</evidence>
<feature type="region of interest" description="Disordered" evidence="8">
    <location>
        <begin position="364"/>
        <end position="448"/>
    </location>
</feature>
<dbReference type="STRING" id="10195.A0A3M7SG14"/>
<dbReference type="Proteomes" id="UP000276133">
    <property type="component" value="Unassembled WGS sequence"/>
</dbReference>
<accession>A0A3M7SG14</accession>
<keyword evidence="5" id="KW-0067">ATP-binding</keyword>
<comment type="caution">
    <text evidence="10">The sequence shown here is derived from an EMBL/GenBank/DDBJ whole genome shotgun (WGS) entry which is preliminary data.</text>
</comment>
<dbReference type="InterPro" id="IPR044574">
    <property type="entry name" value="ARIP4-like"/>
</dbReference>
<feature type="non-terminal residue" evidence="10">
    <location>
        <position position="1"/>
    </location>
</feature>
<feature type="region of interest" description="Disordered" evidence="8">
    <location>
        <begin position="205"/>
        <end position="249"/>
    </location>
</feature>
<keyword evidence="4" id="KW-0378">Hydrolase</keyword>
<protein>
    <submittedName>
        <fullName evidence="10">Transcriptional regulator ATRX</fullName>
    </submittedName>
</protein>